<reference evidence="8" key="2">
    <citation type="submission" date="2021-04" db="EMBL/GenBank/DDBJ databases">
        <authorList>
            <person name="Gilroy R."/>
        </authorList>
    </citation>
    <scope>NUCLEOTIDE SEQUENCE</scope>
    <source>
        <strain evidence="8">USAMLcec3-2134</strain>
    </source>
</reference>
<name>A0A9D2MRF9_9FIRM</name>
<dbReference type="CDD" id="cd16380">
    <property type="entry name" value="YitT_C"/>
    <property type="match status" value="1"/>
</dbReference>
<keyword evidence="5 6" id="KW-0472">Membrane</keyword>
<comment type="subcellular location">
    <subcellularLocation>
        <location evidence="1">Cell membrane</location>
        <topology evidence="1">Multi-pass membrane protein</topology>
    </subcellularLocation>
</comment>
<dbReference type="InterPro" id="IPR051461">
    <property type="entry name" value="UPF0750_membrane"/>
</dbReference>
<feature type="transmembrane region" description="Helical" evidence="6">
    <location>
        <begin position="111"/>
        <end position="131"/>
    </location>
</feature>
<evidence type="ECO:0000256" key="6">
    <source>
        <dbReference type="SAM" id="Phobius"/>
    </source>
</evidence>
<evidence type="ECO:0000313" key="9">
    <source>
        <dbReference type="Proteomes" id="UP000886883"/>
    </source>
</evidence>
<dbReference type="PANTHER" id="PTHR33545">
    <property type="entry name" value="UPF0750 MEMBRANE PROTEIN YITT-RELATED"/>
    <property type="match status" value="1"/>
</dbReference>
<dbReference type="Gene3D" id="3.30.70.120">
    <property type="match status" value="1"/>
</dbReference>
<evidence type="ECO:0000256" key="5">
    <source>
        <dbReference type="ARBA" id="ARBA00023136"/>
    </source>
</evidence>
<organism evidence="8 9">
    <name type="scientific">Candidatus Eisenbergiella merdigallinarum</name>
    <dbReference type="NCBI Taxonomy" id="2838552"/>
    <lineage>
        <taxon>Bacteria</taxon>
        <taxon>Bacillati</taxon>
        <taxon>Bacillota</taxon>
        <taxon>Clostridia</taxon>
        <taxon>Lachnospirales</taxon>
        <taxon>Lachnospiraceae</taxon>
        <taxon>Eisenbergiella</taxon>
    </lineage>
</organism>
<evidence type="ECO:0000256" key="4">
    <source>
        <dbReference type="ARBA" id="ARBA00022989"/>
    </source>
</evidence>
<proteinExistence type="predicted"/>
<feature type="transmembrane region" description="Helical" evidence="6">
    <location>
        <begin position="179"/>
        <end position="202"/>
    </location>
</feature>
<feature type="transmembrane region" description="Helical" evidence="6">
    <location>
        <begin position="81"/>
        <end position="99"/>
    </location>
</feature>
<dbReference type="PANTHER" id="PTHR33545:SF5">
    <property type="entry name" value="UPF0750 MEMBRANE PROTEIN YITT"/>
    <property type="match status" value="1"/>
</dbReference>
<accession>A0A9D2MRF9</accession>
<reference evidence="8" key="1">
    <citation type="journal article" date="2021" name="PeerJ">
        <title>Extensive microbial diversity within the chicken gut microbiome revealed by metagenomics and culture.</title>
        <authorList>
            <person name="Gilroy R."/>
            <person name="Ravi A."/>
            <person name="Getino M."/>
            <person name="Pursley I."/>
            <person name="Horton D.L."/>
            <person name="Alikhan N.F."/>
            <person name="Baker D."/>
            <person name="Gharbi K."/>
            <person name="Hall N."/>
            <person name="Watson M."/>
            <person name="Adriaenssens E.M."/>
            <person name="Foster-Nyarko E."/>
            <person name="Jarju S."/>
            <person name="Secka A."/>
            <person name="Antonio M."/>
            <person name="Oren A."/>
            <person name="Chaudhuri R.R."/>
            <person name="La Ragione R."/>
            <person name="Hildebrand F."/>
            <person name="Pallen M.J."/>
        </authorList>
    </citation>
    <scope>NUCLEOTIDE SEQUENCE</scope>
    <source>
        <strain evidence="8">USAMLcec3-2134</strain>
    </source>
</reference>
<gene>
    <name evidence="8" type="ORF">H9763_05015</name>
</gene>
<sequence>MTTTLHASLKNIRNVLAVLAGNALYALAVAAFILPGGIITGGTTGLALSAGRLLRIPVPAFVFSFNLIMFVAGALILGKKFALTTLISTFFYPAVLAFWQRFPVLSHATDDPMLCTVFGGLMIGAGIGIVIRVGASTGGMDIPPLILNKKFGLPVSAMLYGFDFLILIAQMFFSNAEQILYGILLVLIYTFVLDRVLVIGLHQSKAEIVSRRYEEIRQAILRQLDRSCTLLDACTGYLKVDQPVIMTVVSRRELTRLNRLVMEIDPEAFLILSDVNEVKGLGFSLQKVYRQPPADPD</sequence>
<feature type="transmembrane region" description="Helical" evidence="6">
    <location>
        <begin position="54"/>
        <end position="76"/>
    </location>
</feature>
<evidence type="ECO:0000313" key="8">
    <source>
        <dbReference type="EMBL" id="HJB90813.1"/>
    </source>
</evidence>
<keyword evidence="4 6" id="KW-1133">Transmembrane helix</keyword>
<feature type="transmembrane region" description="Helical" evidence="6">
    <location>
        <begin position="151"/>
        <end position="173"/>
    </location>
</feature>
<dbReference type="InterPro" id="IPR019264">
    <property type="entry name" value="DUF2179"/>
</dbReference>
<evidence type="ECO:0000259" key="7">
    <source>
        <dbReference type="Pfam" id="PF10035"/>
    </source>
</evidence>
<evidence type="ECO:0000256" key="1">
    <source>
        <dbReference type="ARBA" id="ARBA00004651"/>
    </source>
</evidence>
<dbReference type="AlphaFoldDB" id="A0A9D2MRF9"/>
<dbReference type="Pfam" id="PF10035">
    <property type="entry name" value="DUF2179"/>
    <property type="match status" value="1"/>
</dbReference>
<keyword evidence="3 6" id="KW-0812">Transmembrane</keyword>
<keyword evidence="2" id="KW-1003">Cell membrane</keyword>
<evidence type="ECO:0000256" key="3">
    <source>
        <dbReference type="ARBA" id="ARBA00022692"/>
    </source>
</evidence>
<evidence type="ECO:0000256" key="2">
    <source>
        <dbReference type="ARBA" id="ARBA00022475"/>
    </source>
</evidence>
<dbReference type="Pfam" id="PF02588">
    <property type="entry name" value="YitT_membrane"/>
    <property type="match status" value="1"/>
</dbReference>
<protein>
    <submittedName>
        <fullName evidence="8">YitT family protein</fullName>
    </submittedName>
</protein>
<dbReference type="PIRSF" id="PIRSF006483">
    <property type="entry name" value="Membrane_protein_YitT"/>
    <property type="match status" value="1"/>
</dbReference>
<dbReference type="Proteomes" id="UP000886883">
    <property type="component" value="Unassembled WGS sequence"/>
</dbReference>
<feature type="transmembrane region" description="Helical" evidence="6">
    <location>
        <begin position="12"/>
        <end position="34"/>
    </location>
</feature>
<comment type="caution">
    <text evidence="8">The sequence shown here is derived from an EMBL/GenBank/DDBJ whole genome shotgun (WGS) entry which is preliminary data.</text>
</comment>
<feature type="domain" description="DUF2179" evidence="7">
    <location>
        <begin position="226"/>
        <end position="280"/>
    </location>
</feature>
<dbReference type="InterPro" id="IPR015867">
    <property type="entry name" value="N-reg_PII/ATP_PRibTrfase_C"/>
</dbReference>
<dbReference type="InterPro" id="IPR003740">
    <property type="entry name" value="YitT"/>
</dbReference>
<dbReference type="GO" id="GO:0005886">
    <property type="term" value="C:plasma membrane"/>
    <property type="evidence" value="ECO:0007669"/>
    <property type="project" value="UniProtKB-SubCell"/>
</dbReference>
<dbReference type="EMBL" id="DWXE01000016">
    <property type="protein sequence ID" value="HJB90813.1"/>
    <property type="molecule type" value="Genomic_DNA"/>
</dbReference>